<dbReference type="RefSeq" id="WP_012970727.1">
    <property type="nucleotide sequence ID" value="NC_013851.1"/>
</dbReference>
<dbReference type="PANTHER" id="PTHR12608">
    <property type="entry name" value="TRANSMEMBRANE PROTEIN HTP-1 RELATED"/>
    <property type="match status" value="1"/>
</dbReference>
<dbReference type="AlphaFoldDB" id="D3RTE4"/>
<protein>
    <recommendedName>
        <fullName evidence="6">GDT1 family protein</fullName>
    </recommendedName>
</protein>
<organism evidence="7 8">
    <name type="scientific">Allochromatium vinosum (strain ATCC 17899 / DSM 180 / NBRC 103801 / NCIMB 10441 / D)</name>
    <name type="common">Chromatium vinosum</name>
    <dbReference type="NCBI Taxonomy" id="572477"/>
    <lineage>
        <taxon>Bacteria</taxon>
        <taxon>Pseudomonadati</taxon>
        <taxon>Pseudomonadota</taxon>
        <taxon>Gammaproteobacteria</taxon>
        <taxon>Chromatiales</taxon>
        <taxon>Chromatiaceae</taxon>
        <taxon>Allochromatium</taxon>
    </lineage>
</organism>
<feature type="transmembrane region" description="Helical" evidence="6">
    <location>
        <begin position="6"/>
        <end position="26"/>
    </location>
</feature>
<feature type="transmembrane region" description="Helical" evidence="6">
    <location>
        <begin position="47"/>
        <end position="72"/>
    </location>
</feature>
<sequence length="198" mass="20963">MESLTATSLLGSLTATATTFGLIFLAEIGDKSQLVCMALAARHRHRPVLLGALAAFVVLNGLAVVFGAGLAHWVPERVLAAVVAVLFAVFGLLSLRAEEQDETEEPKTFSGHGLFVTTFLMIFLAEMGDKTQLAVAGMTGTLPAIPVWIGATLALGATSALGVFVGRRLLRHIPLHRLHQISGLLFLLFAAFAATKVF</sequence>
<feature type="transmembrane region" description="Helical" evidence="6">
    <location>
        <begin position="109"/>
        <end position="125"/>
    </location>
</feature>
<keyword evidence="5 6" id="KW-0472">Membrane</keyword>
<evidence type="ECO:0000256" key="3">
    <source>
        <dbReference type="ARBA" id="ARBA00022692"/>
    </source>
</evidence>
<proteinExistence type="inferred from homology"/>
<evidence type="ECO:0000313" key="8">
    <source>
        <dbReference type="Proteomes" id="UP000001441"/>
    </source>
</evidence>
<evidence type="ECO:0000256" key="1">
    <source>
        <dbReference type="ARBA" id="ARBA00004141"/>
    </source>
</evidence>
<reference evidence="7 8" key="1">
    <citation type="journal article" date="2011" name="Stand. Genomic Sci.">
        <title>Complete genome sequence of Allochromatium vinosum DSM 180(T).</title>
        <authorList>
            <person name="Weissgerber T."/>
            <person name="Zigann R."/>
            <person name="Bruce D."/>
            <person name="Chang Y.J."/>
            <person name="Detter J.C."/>
            <person name="Han C."/>
            <person name="Hauser L."/>
            <person name="Jeffries C.D."/>
            <person name="Land M."/>
            <person name="Munk A.C."/>
            <person name="Tapia R."/>
            <person name="Dahl C."/>
        </authorList>
    </citation>
    <scope>NUCLEOTIDE SEQUENCE [LARGE SCALE GENOMIC DNA]</scope>
    <source>
        <strain evidence="8">ATCC 17899 / DSM 180 / NBRC 103801 / NCIMB 10441 / D</strain>
    </source>
</reference>
<evidence type="ECO:0000256" key="2">
    <source>
        <dbReference type="ARBA" id="ARBA00009190"/>
    </source>
</evidence>
<evidence type="ECO:0000256" key="5">
    <source>
        <dbReference type="ARBA" id="ARBA00023136"/>
    </source>
</evidence>
<dbReference type="GO" id="GO:0016020">
    <property type="term" value="C:membrane"/>
    <property type="evidence" value="ECO:0007669"/>
    <property type="project" value="UniProtKB-SubCell"/>
</dbReference>
<evidence type="ECO:0000256" key="4">
    <source>
        <dbReference type="ARBA" id="ARBA00022989"/>
    </source>
</evidence>
<dbReference type="Proteomes" id="UP000001441">
    <property type="component" value="Chromosome"/>
</dbReference>
<keyword evidence="4 6" id="KW-1133">Transmembrane helix</keyword>
<keyword evidence="8" id="KW-1185">Reference proteome</keyword>
<feature type="transmembrane region" description="Helical" evidence="6">
    <location>
        <begin position="145"/>
        <end position="166"/>
    </location>
</feature>
<gene>
    <name evidence="7" type="ordered locus">Alvin_1520</name>
</gene>
<dbReference type="PANTHER" id="PTHR12608:SF1">
    <property type="entry name" value="TRANSMEMBRANE PROTEIN 165"/>
    <property type="match status" value="1"/>
</dbReference>
<dbReference type="KEGG" id="alv:Alvin_1520"/>
<keyword evidence="3 6" id="KW-0812">Transmembrane</keyword>
<feature type="transmembrane region" description="Helical" evidence="6">
    <location>
        <begin position="178"/>
        <end position="195"/>
    </location>
</feature>
<dbReference type="eggNOG" id="COG2119">
    <property type="taxonomic scope" value="Bacteria"/>
</dbReference>
<comment type="similarity">
    <text evidence="2 6">Belongs to the GDT1 family.</text>
</comment>
<evidence type="ECO:0000256" key="6">
    <source>
        <dbReference type="RuleBase" id="RU365102"/>
    </source>
</evidence>
<feature type="transmembrane region" description="Helical" evidence="6">
    <location>
        <begin position="78"/>
        <end position="97"/>
    </location>
</feature>
<name>D3RTE4_ALLVD</name>
<dbReference type="Pfam" id="PF01169">
    <property type="entry name" value="GDT1"/>
    <property type="match status" value="2"/>
</dbReference>
<dbReference type="HOGENOM" id="CLU_040186_2_2_6"/>
<dbReference type="GO" id="GO:0046873">
    <property type="term" value="F:metal ion transmembrane transporter activity"/>
    <property type="evidence" value="ECO:0007669"/>
    <property type="project" value="InterPro"/>
</dbReference>
<dbReference type="EMBL" id="CP001896">
    <property type="protein sequence ID" value="ADC62453.1"/>
    <property type="molecule type" value="Genomic_DNA"/>
</dbReference>
<comment type="subcellular location">
    <subcellularLocation>
        <location evidence="1 6">Membrane</location>
        <topology evidence="1 6">Multi-pass membrane protein</topology>
    </subcellularLocation>
</comment>
<dbReference type="OrthoDB" id="9801356at2"/>
<evidence type="ECO:0000313" key="7">
    <source>
        <dbReference type="EMBL" id="ADC62453.1"/>
    </source>
</evidence>
<accession>D3RTE4</accession>
<dbReference type="InterPro" id="IPR001727">
    <property type="entry name" value="GDT1-like"/>
</dbReference>